<evidence type="ECO:0000313" key="1">
    <source>
        <dbReference type="EMBL" id="GHO61043.1"/>
    </source>
</evidence>
<sequence length="150" mass="17958">MNVICSVNGWWNMTFGSDEEHKAYYRAYNKIWYQKHKKRIIEGRNRRRNELKVRFNQYKTTLCCIRCGENHPACLHFHHRDPAEKDFAMCDIIGRSYISAKRLEKEIAKCDVLCGNCHAIHHWNENHDFDDWREVLSKDEEGRKGMIDAI</sequence>
<accession>A0ABQ3V7K1</accession>
<comment type="caution">
    <text evidence="1">The sequence shown here is derived from an EMBL/GenBank/DDBJ whole genome shotgun (WGS) entry which is preliminary data.</text>
</comment>
<dbReference type="EMBL" id="BNJG01000009">
    <property type="protein sequence ID" value="GHO61043.1"/>
    <property type="molecule type" value="Genomic_DNA"/>
</dbReference>
<evidence type="ECO:0000313" key="2">
    <source>
        <dbReference type="Proteomes" id="UP000654345"/>
    </source>
</evidence>
<proteinExistence type="predicted"/>
<keyword evidence="2" id="KW-1185">Reference proteome</keyword>
<reference evidence="1 2" key="1">
    <citation type="journal article" date="2021" name="Int. J. Syst. Evol. Microbiol.">
        <title>Reticulibacter mediterranei gen. nov., sp. nov., within the new family Reticulibacteraceae fam. nov., and Ktedonospora formicarum gen. nov., sp. nov., Ktedonobacter robiniae sp. nov., Dictyobacter formicarum sp. nov. and Dictyobacter arantiisoli sp. nov., belonging to the class Ktedonobacteria.</title>
        <authorList>
            <person name="Yabe S."/>
            <person name="Zheng Y."/>
            <person name="Wang C.M."/>
            <person name="Sakai Y."/>
            <person name="Abe K."/>
            <person name="Yokota A."/>
            <person name="Donadio S."/>
            <person name="Cavaletti L."/>
            <person name="Monciardini P."/>
        </authorList>
    </citation>
    <scope>NUCLEOTIDE SEQUENCE [LARGE SCALE GENOMIC DNA]</scope>
    <source>
        <strain evidence="1 2">SOSP1-30</strain>
    </source>
</reference>
<organism evidence="1 2">
    <name type="scientific">Ktedonobacter robiniae</name>
    <dbReference type="NCBI Taxonomy" id="2778365"/>
    <lineage>
        <taxon>Bacteria</taxon>
        <taxon>Bacillati</taxon>
        <taxon>Chloroflexota</taxon>
        <taxon>Ktedonobacteria</taxon>
        <taxon>Ktedonobacterales</taxon>
        <taxon>Ktedonobacteraceae</taxon>
        <taxon>Ktedonobacter</taxon>
    </lineage>
</organism>
<dbReference type="Proteomes" id="UP000654345">
    <property type="component" value="Unassembled WGS sequence"/>
</dbReference>
<protein>
    <recommendedName>
        <fullName evidence="3">HNH endonuclease</fullName>
    </recommendedName>
</protein>
<evidence type="ECO:0008006" key="3">
    <source>
        <dbReference type="Google" id="ProtNLM"/>
    </source>
</evidence>
<name>A0ABQ3V7K1_9CHLR</name>
<gene>
    <name evidence="1" type="ORF">KSB_95180</name>
</gene>